<evidence type="ECO:0000259" key="1">
    <source>
        <dbReference type="Pfam" id="PF03178"/>
    </source>
</evidence>
<dbReference type="PANTHER" id="PTHR10644">
    <property type="entry name" value="DNA REPAIR/RNA PROCESSING CPSF FAMILY"/>
    <property type="match status" value="1"/>
</dbReference>
<dbReference type="Pfam" id="PF03178">
    <property type="entry name" value="CPSF_A"/>
    <property type="match status" value="1"/>
</dbReference>
<dbReference type="OrthoDB" id="436637at2759"/>
<reference evidence="2 3" key="1">
    <citation type="submission" date="2014-10" db="EMBL/GenBank/DDBJ databases">
        <title>Draft genome of the hookworm Ancylostoma caninum.</title>
        <authorList>
            <person name="Mitreva M."/>
        </authorList>
    </citation>
    <scope>NUCLEOTIDE SEQUENCE [LARGE SCALE GENOMIC DNA]</scope>
    <source>
        <strain evidence="2 3">Baltimore</strain>
    </source>
</reference>
<dbReference type="GO" id="GO:0003676">
    <property type="term" value="F:nucleic acid binding"/>
    <property type="evidence" value="ECO:0007669"/>
    <property type="project" value="InterPro"/>
</dbReference>
<dbReference type="Proteomes" id="UP000252519">
    <property type="component" value="Unassembled WGS sequence"/>
</dbReference>
<sequence length="117" mass="13191">MIAASQLYCCNYLSNFPVQITGIQSTGQRIIVTDSQESVHFVRYRKAENQLVIFCDDTTPRYVTTCCVLDYNTVAVGDKFGSVSIVGLYSGYNLAYYAIPAISWSSNLMFLSRCRQR</sequence>
<feature type="domain" description="RSE1/DDB1/CPSF1 C-terminal" evidence="1">
    <location>
        <begin position="17"/>
        <end position="86"/>
    </location>
</feature>
<evidence type="ECO:0000313" key="3">
    <source>
        <dbReference type="Proteomes" id="UP000252519"/>
    </source>
</evidence>
<comment type="caution">
    <text evidence="2">The sequence shown here is derived from an EMBL/GenBank/DDBJ whole genome shotgun (WGS) entry which is preliminary data.</text>
</comment>
<evidence type="ECO:0000313" key="2">
    <source>
        <dbReference type="EMBL" id="RCN26719.1"/>
    </source>
</evidence>
<dbReference type="EMBL" id="JOJR01006323">
    <property type="protein sequence ID" value="RCN26719.1"/>
    <property type="molecule type" value="Genomic_DNA"/>
</dbReference>
<dbReference type="STRING" id="29170.A0A368F6Q0"/>
<protein>
    <recommendedName>
        <fullName evidence="1">RSE1/DDB1/CPSF1 C-terminal domain-containing protein</fullName>
    </recommendedName>
</protein>
<dbReference type="InterPro" id="IPR004871">
    <property type="entry name" value="RSE1/DDB1/CPSF1_C"/>
</dbReference>
<dbReference type="InterPro" id="IPR015943">
    <property type="entry name" value="WD40/YVTN_repeat-like_dom_sf"/>
</dbReference>
<proteinExistence type="predicted"/>
<gene>
    <name evidence="2" type="ORF">ANCCAN_27554</name>
</gene>
<accession>A0A368F6Q0</accession>
<dbReference type="InterPro" id="IPR050358">
    <property type="entry name" value="RSE1/DDB1/CFT1"/>
</dbReference>
<dbReference type="AlphaFoldDB" id="A0A368F6Q0"/>
<dbReference type="GO" id="GO:0005634">
    <property type="term" value="C:nucleus"/>
    <property type="evidence" value="ECO:0007669"/>
    <property type="project" value="InterPro"/>
</dbReference>
<name>A0A368F6Q0_ANCCA</name>
<dbReference type="Gene3D" id="2.130.10.10">
    <property type="entry name" value="YVTN repeat-like/Quinoprotein amine dehydrogenase"/>
    <property type="match status" value="1"/>
</dbReference>
<keyword evidence="3" id="KW-1185">Reference proteome</keyword>
<organism evidence="2 3">
    <name type="scientific">Ancylostoma caninum</name>
    <name type="common">Dog hookworm</name>
    <dbReference type="NCBI Taxonomy" id="29170"/>
    <lineage>
        <taxon>Eukaryota</taxon>
        <taxon>Metazoa</taxon>
        <taxon>Ecdysozoa</taxon>
        <taxon>Nematoda</taxon>
        <taxon>Chromadorea</taxon>
        <taxon>Rhabditida</taxon>
        <taxon>Rhabditina</taxon>
        <taxon>Rhabditomorpha</taxon>
        <taxon>Strongyloidea</taxon>
        <taxon>Ancylostomatidae</taxon>
        <taxon>Ancylostomatinae</taxon>
        <taxon>Ancylostoma</taxon>
    </lineage>
</organism>